<protein>
    <recommendedName>
        <fullName evidence="2">Chalcone/stilbene synthase C-terminal domain-containing protein</fullName>
    </recommendedName>
</protein>
<dbReference type="AlphaFoldDB" id="A0A2H5QNN1"/>
<proteinExistence type="inferred from homology"/>
<dbReference type="Gene3D" id="3.40.47.10">
    <property type="match status" value="1"/>
</dbReference>
<dbReference type="InterPro" id="IPR012328">
    <property type="entry name" value="Chalcone/stilbene_synt_C"/>
</dbReference>
<organism evidence="3 4">
    <name type="scientific">Citrus unshiu</name>
    <name type="common">Satsuma mandarin</name>
    <name type="synonym">Citrus nobilis var. unshiu</name>
    <dbReference type="NCBI Taxonomy" id="55188"/>
    <lineage>
        <taxon>Eukaryota</taxon>
        <taxon>Viridiplantae</taxon>
        <taxon>Streptophyta</taxon>
        <taxon>Embryophyta</taxon>
        <taxon>Tracheophyta</taxon>
        <taxon>Spermatophyta</taxon>
        <taxon>Magnoliopsida</taxon>
        <taxon>eudicotyledons</taxon>
        <taxon>Gunneridae</taxon>
        <taxon>Pentapetalae</taxon>
        <taxon>rosids</taxon>
        <taxon>malvids</taxon>
        <taxon>Sapindales</taxon>
        <taxon>Rutaceae</taxon>
        <taxon>Aurantioideae</taxon>
        <taxon>Citrus</taxon>
    </lineage>
</organism>
<sequence length="98" mass="11410">MCWREYGNMGAPSVFFILDEVRRKSIEEMKATTVRDWSAVFWFGFGPGLTVELLCCRDVSLQTFTKLLTTVHEFLCWPYIMVCLLCPYFVGKSSFQCQ</sequence>
<dbReference type="Proteomes" id="UP000236630">
    <property type="component" value="Unassembled WGS sequence"/>
</dbReference>
<evidence type="ECO:0000313" key="3">
    <source>
        <dbReference type="EMBL" id="GAY66232.1"/>
    </source>
</evidence>
<dbReference type="EMBL" id="BDQV01000556">
    <property type="protein sequence ID" value="GAY66232.1"/>
    <property type="molecule type" value="Genomic_DNA"/>
</dbReference>
<dbReference type="PANTHER" id="PTHR11877">
    <property type="entry name" value="HYDROXYMETHYLGLUTARYL-COA SYNTHASE"/>
    <property type="match status" value="1"/>
</dbReference>
<dbReference type="GO" id="GO:0030639">
    <property type="term" value="P:polyketide biosynthetic process"/>
    <property type="evidence" value="ECO:0007669"/>
    <property type="project" value="TreeGrafter"/>
</dbReference>
<dbReference type="InterPro" id="IPR016039">
    <property type="entry name" value="Thiolase-like"/>
</dbReference>
<evidence type="ECO:0000256" key="1">
    <source>
        <dbReference type="ARBA" id="ARBA00005531"/>
    </source>
</evidence>
<dbReference type="STRING" id="55188.A0A2H5QNN1"/>
<dbReference type="Pfam" id="PF02797">
    <property type="entry name" value="Chal_sti_synt_C"/>
    <property type="match status" value="1"/>
</dbReference>
<dbReference type="GO" id="GO:0016747">
    <property type="term" value="F:acyltransferase activity, transferring groups other than amino-acyl groups"/>
    <property type="evidence" value="ECO:0007669"/>
    <property type="project" value="InterPro"/>
</dbReference>
<evidence type="ECO:0000259" key="2">
    <source>
        <dbReference type="Pfam" id="PF02797"/>
    </source>
</evidence>
<dbReference type="SUPFAM" id="SSF53901">
    <property type="entry name" value="Thiolase-like"/>
    <property type="match status" value="1"/>
</dbReference>
<keyword evidence="4" id="KW-1185">Reference proteome</keyword>
<evidence type="ECO:0000313" key="4">
    <source>
        <dbReference type="Proteomes" id="UP000236630"/>
    </source>
</evidence>
<accession>A0A2H5QNN1</accession>
<dbReference type="PANTHER" id="PTHR11877:SF14">
    <property type="entry name" value="CHALCONE SYNTHASE"/>
    <property type="match status" value="1"/>
</dbReference>
<dbReference type="InterPro" id="IPR011141">
    <property type="entry name" value="Polyketide_synthase_type-III"/>
</dbReference>
<comment type="similarity">
    <text evidence="1">Belongs to the thiolase-like superfamily. Chalcone/stilbene synthases family.</text>
</comment>
<reference evidence="3 4" key="1">
    <citation type="journal article" date="2017" name="Front. Genet.">
        <title>Draft sequencing of the heterozygous diploid genome of Satsuma (Citrus unshiu Marc.) using a hybrid assembly approach.</title>
        <authorList>
            <person name="Shimizu T."/>
            <person name="Tanizawa Y."/>
            <person name="Mochizuki T."/>
            <person name="Nagasaki H."/>
            <person name="Yoshioka T."/>
            <person name="Toyoda A."/>
            <person name="Fujiyama A."/>
            <person name="Kaminuma E."/>
            <person name="Nakamura Y."/>
        </authorList>
    </citation>
    <scope>NUCLEOTIDE SEQUENCE [LARGE SCALE GENOMIC DNA]</scope>
    <source>
        <strain evidence="4">cv. Miyagawa wase</strain>
    </source>
</reference>
<gene>
    <name evidence="3" type="ORF">CUMW_247090</name>
</gene>
<feature type="domain" description="Chalcone/stilbene synthase C-terminal" evidence="2">
    <location>
        <begin position="4"/>
        <end position="59"/>
    </location>
</feature>
<comment type="caution">
    <text evidence="3">The sequence shown here is derived from an EMBL/GenBank/DDBJ whole genome shotgun (WGS) entry which is preliminary data.</text>
</comment>
<name>A0A2H5QNN1_CITUN</name>